<evidence type="ECO:0000313" key="2">
    <source>
        <dbReference type="EMBL" id="QNT78017.1"/>
    </source>
</evidence>
<dbReference type="InterPro" id="IPR051532">
    <property type="entry name" value="Ester_Hydrolysis_Enzymes"/>
</dbReference>
<dbReference type="InterPro" id="IPR013830">
    <property type="entry name" value="SGNH_hydro"/>
</dbReference>
<evidence type="ECO:0000259" key="1">
    <source>
        <dbReference type="Pfam" id="PF13472"/>
    </source>
</evidence>
<keyword evidence="2" id="KW-0378">Hydrolase</keyword>
<dbReference type="PANTHER" id="PTHR30383">
    <property type="entry name" value="THIOESTERASE 1/PROTEASE 1/LYSOPHOSPHOLIPASE L1"/>
    <property type="match status" value="1"/>
</dbReference>
<dbReference type="Proteomes" id="UP000516349">
    <property type="component" value="Chromosome"/>
</dbReference>
<protein>
    <submittedName>
        <fullName evidence="2">GDSL-like Lipase/Acylhydrolase family protein</fullName>
    </submittedName>
</protein>
<evidence type="ECO:0000313" key="3">
    <source>
        <dbReference type="Proteomes" id="UP000516349"/>
    </source>
</evidence>
<proteinExistence type="predicted"/>
<feature type="domain" description="SGNH hydrolase-type esterase" evidence="1">
    <location>
        <begin position="6"/>
        <end position="183"/>
    </location>
</feature>
<name>A0A7H1NQF7_9PROT</name>
<dbReference type="Gene3D" id="3.40.50.1110">
    <property type="entry name" value="SGNH hydrolase"/>
    <property type="match status" value="1"/>
</dbReference>
<accession>A0A7H1NQF7</accession>
<keyword evidence="3" id="KW-1185">Reference proteome</keyword>
<dbReference type="GO" id="GO:0004622">
    <property type="term" value="F:phosphatidylcholine lysophospholipase activity"/>
    <property type="evidence" value="ECO:0007669"/>
    <property type="project" value="TreeGrafter"/>
</dbReference>
<organism evidence="2 3">
    <name type="scientific">Entomobacter blattae</name>
    <dbReference type="NCBI Taxonomy" id="2762277"/>
    <lineage>
        <taxon>Bacteria</taxon>
        <taxon>Pseudomonadati</taxon>
        <taxon>Pseudomonadota</taxon>
        <taxon>Alphaproteobacteria</taxon>
        <taxon>Acetobacterales</taxon>
        <taxon>Acetobacteraceae</taxon>
        <taxon>Entomobacter</taxon>
    </lineage>
</organism>
<gene>
    <name evidence="2" type="ORF">JGUZn3_07840</name>
</gene>
<dbReference type="Pfam" id="PF13472">
    <property type="entry name" value="Lipase_GDSL_2"/>
    <property type="match status" value="1"/>
</dbReference>
<dbReference type="PANTHER" id="PTHR30383:SF5">
    <property type="entry name" value="SGNH HYDROLASE-TYPE ESTERASE DOMAIN-CONTAINING PROTEIN"/>
    <property type="match status" value="1"/>
</dbReference>
<sequence>MENLIFIGDSYIEATGDATHIGWCNRVVTFTQKRFPALALTNTLLGVGGNTSADILHRWQKEVQKALQPHTTTRLIFAFGLNDCARKHADQLAIPLTETLQNSESILTEATKTFPCLMIGPAPVREDRRRLEDVKAVSDGLAALCQRLHIPYLSLIPLLQDNPTWQAILHHYDGLHPNEEGYGLMAEIIANWPAWNAWLMAENSL</sequence>
<reference evidence="2 3" key="1">
    <citation type="submission" date="2020-08" db="EMBL/GenBank/DDBJ databases">
        <title>Complete genome sequence of Entomobacter blattae G55GP.</title>
        <authorList>
            <person name="Poehlein A."/>
            <person name="Guzman J."/>
            <person name="Daniel R."/>
            <person name="Vilcinskas A."/>
        </authorList>
    </citation>
    <scope>NUCLEOTIDE SEQUENCE [LARGE SCALE GENOMIC DNA]</scope>
    <source>
        <strain evidence="2 3">G55GP</strain>
    </source>
</reference>
<dbReference type="RefSeq" id="WP_238996931.1">
    <property type="nucleotide sequence ID" value="NZ_CP060244.1"/>
</dbReference>
<dbReference type="SUPFAM" id="SSF52266">
    <property type="entry name" value="SGNH hydrolase"/>
    <property type="match status" value="1"/>
</dbReference>
<dbReference type="AlphaFoldDB" id="A0A7H1NQF7"/>
<dbReference type="KEGG" id="ebla:JGUZn3_07840"/>
<dbReference type="EMBL" id="CP060244">
    <property type="protein sequence ID" value="QNT78017.1"/>
    <property type="molecule type" value="Genomic_DNA"/>
</dbReference>
<dbReference type="InterPro" id="IPR036514">
    <property type="entry name" value="SGNH_hydro_sf"/>
</dbReference>